<accession>A0ABV0IJ40</accession>
<proteinExistence type="predicted"/>
<dbReference type="EMBL" id="JBDXMX010000004">
    <property type="protein sequence ID" value="MEO9248018.1"/>
    <property type="molecule type" value="Genomic_DNA"/>
</dbReference>
<evidence type="ECO:0000313" key="2">
    <source>
        <dbReference type="EMBL" id="MEO9248018.1"/>
    </source>
</evidence>
<keyword evidence="3" id="KW-1185">Reference proteome</keyword>
<evidence type="ECO:0000256" key="1">
    <source>
        <dbReference type="SAM" id="MobiDB-lite"/>
    </source>
</evidence>
<reference evidence="2 3" key="1">
    <citation type="submission" date="2024-05" db="EMBL/GenBank/DDBJ databases">
        <authorList>
            <person name="Yi C."/>
        </authorList>
    </citation>
    <scope>NUCLEOTIDE SEQUENCE [LARGE SCALE GENOMIC DNA]</scope>
    <source>
        <strain evidence="2 3">XS13</strain>
    </source>
</reference>
<dbReference type="Pfam" id="PF19888">
    <property type="entry name" value="DUF6361"/>
    <property type="match status" value="1"/>
</dbReference>
<feature type="region of interest" description="Disordered" evidence="1">
    <location>
        <begin position="152"/>
        <end position="181"/>
    </location>
</feature>
<dbReference type="Proteomes" id="UP001484097">
    <property type="component" value="Unassembled WGS sequence"/>
</dbReference>
<evidence type="ECO:0000313" key="3">
    <source>
        <dbReference type="Proteomes" id="UP001484097"/>
    </source>
</evidence>
<name>A0ABV0IJ40_9MICC</name>
<sequence length="413" mass="46049">MASSFGWLAIDPEQRRRMMEAVDQFRDETTLDDLGFGAIRDAFSNLMFPGVSSIQTRLRYVLFIPWLLQEAAHRDTVARMQSQFREDEFRLINALQSGKETLGVIGRDAGRSLQRLPSEIYWGAIGRWGIAETGFSTRRYFERELLSREEMKATPRADDPDVPIRLTPTGLDPRLPPPPKHLLRETTFALRPEDARYLRETITRTAAGSLLAHLVTHRPQSWTDESTRPAGVGDPAIRQGLPPELDALVDRATRFALTAQGANLLYNLLLAEAAHQTDQQGTSLTEVYTQRLDGWFAEAQDTEPLHAQDRELLWQTVIHSGRRLSASTKDFVGTWADAVAAAGTAADLTGSSELRGMVAAREREKKGPRARLNPGNQLALDAWGGASGTARFGYLWANASRHLQDLYEAEEAA</sequence>
<gene>
    <name evidence="2" type="ORF">ABDK96_10020</name>
</gene>
<comment type="caution">
    <text evidence="2">The sequence shown here is derived from an EMBL/GenBank/DDBJ whole genome shotgun (WGS) entry which is preliminary data.</text>
</comment>
<organism evidence="2 3">
    <name type="scientific">Citricoccus nitrophenolicus</name>
    <dbReference type="NCBI Taxonomy" id="863575"/>
    <lineage>
        <taxon>Bacteria</taxon>
        <taxon>Bacillati</taxon>
        <taxon>Actinomycetota</taxon>
        <taxon>Actinomycetes</taxon>
        <taxon>Micrococcales</taxon>
        <taxon>Micrococcaceae</taxon>
        <taxon>Citricoccus</taxon>
    </lineage>
</organism>
<dbReference type="InterPro" id="IPR045941">
    <property type="entry name" value="DUF6361"/>
</dbReference>
<feature type="region of interest" description="Disordered" evidence="1">
    <location>
        <begin position="220"/>
        <end position="239"/>
    </location>
</feature>
<protein>
    <submittedName>
        <fullName evidence="2">DUF6361 family protein</fullName>
    </submittedName>
</protein>
<dbReference type="RefSeq" id="WP_347920635.1">
    <property type="nucleotide sequence ID" value="NZ_JBDXMX010000004.1"/>
</dbReference>